<evidence type="ECO:0000256" key="4">
    <source>
        <dbReference type="SAM" id="MobiDB-lite"/>
    </source>
</evidence>
<dbReference type="InterPro" id="IPR036388">
    <property type="entry name" value="WH-like_DNA-bd_sf"/>
</dbReference>
<organism evidence="6 7">
    <name type="scientific">Gordonibacter pamelaeae</name>
    <dbReference type="NCBI Taxonomy" id="471189"/>
    <lineage>
        <taxon>Bacteria</taxon>
        <taxon>Bacillati</taxon>
        <taxon>Actinomycetota</taxon>
        <taxon>Coriobacteriia</taxon>
        <taxon>Eggerthellales</taxon>
        <taxon>Eggerthellaceae</taxon>
        <taxon>Gordonibacter</taxon>
    </lineage>
</organism>
<dbReference type="OrthoDB" id="3177989at2"/>
<feature type="domain" description="HTH luxR-type" evidence="5">
    <location>
        <begin position="28"/>
        <end position="93"/>
    </location>
</feature>
<dbReference type="GeneID" id="78696118"/>
<dbReference type="Pfam" id="PF00196">
    <property type="entry name" value="GerE"/>
    <property type="match status" value="1"/>
</dbReference>
<keyword evidence="2" id="KW-0238">DNA-binding</keyword>
<dbReference type="SUPFAM" id="SSF46894">
    <property type="entry name" value="C-terminal effector domain of the bipartite response regulators"/>
    <property type="match status" value="1"/>
</dbReference>
<evidence type="ECO:0000259" key="5">
    <source>
        <dbReference type="PROSITE" id="PS50043"/>
    </source>
</evidence>
<evidence type="ECO:0000256" key="2">
    <source>
        <dbReference type="ARBA" id="ARBA00023125"/>
    </source>
</evidence>
<dbReference type="Proteomes" id="UP000254000">
    <property type="component" value="Unassembled WGS sequence"/>
</dbReference>
<dbReference type="PROSITE" id="PS50043">
    <property type="entry name" value="HTH_LUXR_2"/>
    <property type="match status" value="1"/>
</dbReference>
<sequence>MPSRTSGRGRLPPTPSKGRPPAAPRWPRTACSEDLSAREIEVFDLLAKGRGTAYIQDKLYISPHTVKSHTYKIYRKLGVSSREELLTLVENAPIGDDGDGAETI</sequence>
<evidence type="ECO:0000313" key="6">
    <source>
        <dbReference type="EMBL" id="RDB62539.1"/>
    </source>
</evidence>
<keyword evidence="7" id="KW-1185">Reference proteome</keyword>
<comment type="caution">
    <text evidence="6">The sequence shown here is derived from an EMBL/GenBank/DDBJ whole genome shotgun (WGS) entry which is preliminary data.</text>
</comment>
<keyword evidence="1" id="KW-0805">Transcription regulation</keyword>
<evidence type="ECO:0000256" key="3">
    <source>
        <dbReference type="ARBA" id="ARBA00023163"/>
    </source>
</evidence>
<dbReference type="PANTHER" id="PTHR44688:SF16">
    <property type="entry name" value="DNA-BINDING TRANSCRIPTIONAL ACTIVATOR DEVR_DOSR"/>
    <property type="match status" value="1"/>
</dbReference>
<gene>
    <name evidence="6" type="ORF">C1877_13615</name>
</gene>
<evidence type="ECO:0000313" key="7">
    <source>
        <dbReference type="Proteomes" id="UP000254000"/>
    </source>
</evidence>
<dbReference type="InterPro" id="IPR000792">
    <property type="entry name" value="Tscrpt_reg_LuxR_C"/>
</dbReference>
<dbReference type="PRINTS" id="PR00038">
    <property type="entry name" value="HTHLUXR"/>
</dbReference>
<feature type="region of interest" description="Disordered" evidence="4">
    <location>
        <begin position="1"/>
        <end position="30"/>
    </location>
</feature>
<dbReference type="CDD" id="cd06170">
    <property type="entry name" value="LuxR_C_like"/>
    <property type="match status" value="1"/>
</dbReference>
<dbReference type="PANTHER" id="PTHR44688">
    <property type="entry name" value="DNA-BINDING TRANSCRIPTIONAL ACTIVATOR DEVR_DOSR"/>
    <property type="match status" value="1"/>
</dbReference>
<evidence type="ECO:0000256" key="1">
    <source>
        <dbReference type="ARBA" id="ARBA00023015"/>
    </source>
</evidence>
<dbReference type="EMBL" id="PPTS01000009">
    <property type="protein sequence ID" value="RDB62539.1"/>
    <property type="molecule type" value="Genomic_DNA"/>
</dbReference>
<proteinExistence type="predicted"/>
<dbReference type="SMART" id="SM00421">
    <property type="entry name" value="HTH_LUXR"/>
    <property type="match status" value="1"/>
</dbReference>
<dbReference type="Gene3D" id="1.10.10.10">
    <property type="entry name" value="Winged helix-like DNA-binding domain superfamily/Winged helix DNA-binding domain"/>
    <property type="match status" value="1"/>
</dbReference>
<reference evidence="6 7" key="1">
    <citation type="journal article" date="2018" name="Elife">
        <title>Discovery and characterization of a prevalent human gut bacterial enzyme sufficient for the inactivation of a family of plant toxins.</title>
        <authorList>
            <person name="Koppel N."/>
            <person name="Bisanz J.E."/>
            <person name="Pandelia M.E."/>
            <person name="Turnbaugh P.J."/>
            <person name="Balskus E.P."/>
        </authorList>
    </citation>
    <scope>NUCLEOTIDE SEQUENCE [LARGE SCALE GENOMIC DNA]</scope>
    <source>
        <strain evidence="6 7">3C</strain>
    </source>
</reference>
<keyword evidence="3" id="KW-0804">Transcription</keyword>
<dbReference type="InterPro" id="IPR016032">
    <property type="entry name" value="Sig_transdc_resp-reg_C-effctor"/>
</dbReference>
<dbReference type="RefSeq" id="WP_083809063.1">
    <property type="nucleotide sequence ID" value="NZ_CABMMS010000009.1"/>
</dbReference>
<name>A0A369LV88_9ACTN</name>
<dbReference type="GO" id="GO:0006355">
    <property type="term" value="P:regulation of DNA-templated transcription"/>
    <property type="evidence" value="ECO:0007669"/>
    <property type="project" value="InterPro"/>
</dbReference>
<protein>
    <submittedName>
        <fullName evidence="6">LuxR family transcriptional regulator</fullName>
    </submittedName>
</protein>
<accession>A0A369LV88</accession>
<dbReference type="GO" id="GO:0003677">
    <property type="term" value="F:DNA binding"/>
    <property type="evidence" value="ECO:0007669"/>
    <property type="project" value="UniProtKB-KW"/>
</dbReference>
<dbReference type="AlphaFoldDB" id="A0A369LV88"/>